<organism evidence="1 2">
    <name type="scientific">Humibacillus xanthopallidus</name>
    <dbReference type="NCBI Taxonomy" id="412689"/>
    <lineage>
        <taxon>Bacteria</taxon>
        <taxon>Bacillati</taxon>
        <taxon>Actinomycetota</taxon>
        <taxon>Actinomycetes</taxon>
        <taxon>Micrococcales</taxon>
        <taxon>Intrasporangiaceae</taxon>
        <taxon>Humibacillus</taxon>
    </lineage>
</organism>
<dbReference type="OrthoDB" id="5145891at2"/>
<reference evidence="1 2" key="1">
    <citation type="submission" date="2019-06" db="EMBL/GenBank/DDBJ databases">
        <title>Sequencing the genomes of 1000 actinobacteria strains.</title>
        <authorList>
            <person name="Klenk H.-P."/>
        </authorList>
    </citation>
    <scope>NUCLEOTIDE SEQUENCE [LARGE SCALE GENOMIC DNA]</scope>
    <source>
        <strain evidence="1 2">DSM 21776</strain>
    </source>
</reference>
<accession>A0A543PUC9</accession>
<protein>
    <submittedName>
        <fullName evidence="1">Late control gene D protein (GPD)</fullName>
    </submittedName>
</protein>
<evidence type="ECO:0000313" key="2">
    <source>
        <dbReference type="Proteomes" id="UP000320085"/>
    </source>
</evidence>
<dbReference type="SUPFAM" id="SSF69279">
    <property type="entry name" value="Phage tail proteins"/>
    <property type="match status" value="1"/>
</dbReference>
<evidence type="ECO:0000313" key="1">
    <source>
        <dbReference type="EMBL" id="TQN47685.1"/>
    </source>
</evidence>
<sequence>MTTLTTAATVTIDRLRYTVQIRSVTAELALLPGVNRGDVLIAAGVDVEATPGVDATIELDGGAGAATVITGSVEHVDRRTGGTLVSITDGGAALARKRPSETYNGMPAMQIIRQLAQLADVGTGLITATLQTAAYVADARRTAAQHVVALADHSGAVAAIDGDGRLTVLPWPMGQPTVAMRRDREFTSLTASSHRAQHEFALVGAGGSGVALAPDAWVVNADAVTNADDPSPGRSWWPDPVMRTQTDVDLGNKSATARRASATRRLCAECWLQPARRPGDVVQIQETEHPEHEGPWLITTVRHELRWDRGSTALLGVSGGDTSGLLGDLTGAIGGLL</sequence>
<gene>
    <name evidence="1" type="ORF">FHX52_0794</name>
</gene>
<dbReference type="AlphaFoldDB" id="A0A543PUC9"/>
<dbReference type="Proteomes" id="UP000320085">
    <property type="component" value="Unassembled WGS sequence"/>
</dbReference>
<dbReference type="EMBL" id="VFQF01000001">
    <property type="protein sequence ID" value="TQN47685.1"/>
    <property type="molecule type" value="Genomic_DNA"/>
</dbReference>
<name>A0A543PUC9_9MICO</name>
<dbReference type="RefSeq" id="WP_141820092.1">
    <property type="nucleotide sequence ID" value="NZ_BAAAQC010000005.1"/>
</dbReference>
<proteinExistence type="predicted"/>
<comment type="caution">
    <text evidence="1">The sequence shown here is derived from an EMBL/GenBank/DDBJ whole genome shotgun (WGS) entry which is preliminary data.</text>
</comment>